<dbReference type="OrthoDB" id="3254930at2759"/>
<dbReference type="Pfam" id="PF14214">
    <property type="entry name" value="Helitron_like_N"/>
    <property type="match status" value="1"/>
</dbReference>
<evidence type="ECO:0000313" key="2">
    <source>
        <dbReference type="EMBL" id="KAF9471125.1"/>
    </source>
</evidence>
<sequence>MYHDKRFQTDLYFPIIAFNHQQLRSGTTSSFLLAKRQNFDQISQRLLNIDSTVLDKLSKRMAAGERVTPETEQEKMCFSILQDLDHVGGHIQGSLTNKKYMRNEIWSLVAFKGAPSWFITFSPADNRHPLCLYYADTKTYFSPELRSSSERDLLVLQNPVAAARFFDFMVKMVIKHVLGVDTDHSGLYGDTSAYYGTVEQ</sequence>
<organism evidence="2 3">
    <name type="scientific">Pholiota conissans</name>
    <dbReference type="NCBI Taxonomy" id="109636"/>
    <lineage>
        <taxon>Eukaryota</taxon>
        <taxon>Fungi</taxon>
        <taxon>Dikarya</taxon>
        <taxon>Basidiomycota</taxon>
        <taxon>Agaricomycotina</taxon>
        <taxon>Agaricomycetes</taxon>
        <taxon>Agaricomycetidae</taxon>
        <taxon>Agaricales</taxon>
        <taxon>Agaricineae</taxon>
        <taxon>Strophariaceae</taxon>
        <taxon>Pholiota</taxon>
    </lineage>
</organism>
<name>A0A9P5YP48_9AGAR</name>
<feature type="non-terminal residue" evidence="2">
    <location>
        <position position="200"/>
    </location>
</feature>
<dbReference type="InterPro" id="IPR025476">
    <property type="entry name" value="Helitron_helicase-like"/>
</dbReference>
<comment type="caution">
    <text evidence="2">The sequence shown here is derived from an EMBL/GenBank/DDBJ whole genome shotgun (WGS) entry which is preliminary data.</text>
</comment>
<dbReference type="Proteomes" id="UP000807469">
    <property type="component" value="Unassembled WGS sequence"/>
</dbReference>
<gene>
    <name evidence="2" type="ORF">BDN70DRAFT_779897</name>
</gene>
<keyword evidence="3" id="KW-1185">Reference proteome</keyword>
<evidence type="ECO:0000259" key="1">
    <source>
        <dbReference type="Pfam" id="PF14214"/>
    </source>
</evidence>
<feature type="domain" description="Helitron helicase-like" evidence="1">
    <location>
        <begin position="3"/>
        <end position="199"/>
    </location>
</feature>
<dbReference type="EMBL" id="MU155754">
    <property type="protein sequence ID" value="KAF9471125.1"/>
    <property type="molecule type" value="Genomic_DNA"/>
</dbReference>
<reference evidence="2" key="1">
    <citation type="submission" date="2020-11" db="EMBL/GenBank/DDBJ databases">
        <authorList>
            <consortium name="DOE Joint Genome Institute"/>
            <person name="Ahrendt S."/>
            <person name="Riley R."/>
            <person name="Andreopoulos W."/>
            <person name="Labutti K."/>
            <person name="Pangilinan J."/>
            <person name="Ruiz-Duenas F.J."/>
            <person name="Barrasa J.M."/>
            <person name="Sanchez-Garcia M."/>
            <person name="Camarero S."/>
            <person name="Miyauchi S."/>
            <person name="Serrano A."/>
            <person name="Linde D."/>
            <person name="Babiker R."/>
            <person name="Drula E."/>
            <person name="Ayuso-Fernandez I."/>
            <person name="Pacheco R."/>
            <person name="Padilla G."/>
            <person name="Ferreira P."/>
            <person name="Barriuso J."/>
            <person name="Kellner H."/>
            <person name="Castanera R."/>
            <person name="Alfaro M."/>
            <person name="Ramirez L."/>
            <person name="Pisabarro A.G."/>
            <person name="Kuo A."/>
            <person name="Tritt A."/>
            <person name="Lipzen A."/>
            <person name="He G."/>
            <person name="Yan M."/>
            <person name="Ng V."/>
            <person name="Cullen D."/>
            <person name="Martin F."/>
            <person name="Rosso M.-N."/>
            <person name="Henrissat B."/>
            <person name="Hibbett D."/>
            <person name="Martinez A.T."/>
            <person name="Grigoriev I.V."/>
        </authorList>
    </citation>
    <scope>NUCLEOTIDE SEQUENCE</scope>
    <source>
        <strain evidence="2">CIRM-BRFM 674</strain>
    </source>
</reference>
<evidence type="ECO:0000313" key="3">
    <source>
        <dbReference type="Proteomes" id="UP000807469"/>
    </source>
</evidence>
<protein>
    <recommendedName>
        <fullName evidence="1">Helitron helicase-like domain-containing protein</fullName>
    </recommendedName>
</protein>
<proteinExistence type="predicted"/>
<accession>A0A9P5YP48</accession>
<dbReference type="AlphaFoldDB" id="A0A9P5YP48"/>